<dbReference type="Proteomes" id="UP000179769">
    <property type="component" value="Unassembled WGS sequence"/>
</dbReference>
<sequence length="387" mass="40035">MDVLFASLPAYGHLYPLIPLVVACQDAGHRVRLATGEPFLGALPVPTVQGIPAGWTLQYVERETARRHPEATGFEFPVAMFADVTAQGVLDALTPLLTADPPDVVVTESTNVGAVLAAHLAGIPAVAFGIGQWSPFGEVTFPAALEAHRTRWTAAGRAAPAGPGEVIAAYLEPFPPGLRQGPGPDGVPVLSIRSTAWADERAPLPGWLTAPAERPRVYVTLGTVSFGAVEVIRAVVDDLAALDVDVLVAAGPEGDPAALGALPERVRVERFVAQSRVLGLVDVAVHHGGSGTVLGALANGVPQVLLPQGADHFHNAQLLAERGAARVFHNEARRPGDVAAAVRDLLGDAPERRATATLAAQIAASPTPADVVAAIAAIAEAAAKTRR</sequence>
<comment type="caution">
    <text evidence="2">The sequence shown here is derived from an EMBL/GenBank/DDBJ whole genome shotgun (WGS) entry which is preliminary data.</text>
</comment>
<dbReference type="CDD" id="cd03784">
    <property type="entry name" value="GT1_Gtf-like"/>
    <property type="match status" value="1"/>
</dbReference>
<dbReference type="InterPro" id="IPR002213">
    <property type="entry name" value="UDP_glucos_trans"/>
</dbReference>
<accession>A0A1S1QYF9</accession>
<dbReference type="FunFam" id="3.40.50.2000:FF:000072">
    <property type="entry name" value="Glycosyl transferase"/>
    <property type="match status" value="1"/>
</dbReference>
<feature type="domain" description="Erythromycin biosynthesis protein CIII-like C-terminal" evidence="1">
    <location>
        <begin position="234"/>
        <end position="377"/>
    </location>
</feature>
<dbReference type="Pfam" id="PF06722">
    <property type="entry name" value="EryCIII-like_C"/>
    <property type="match status" value="1"/>
</dbReference>
<evidence type="ECO:0000259" key="1">
    <source>
        <dbReference type="Pfam" id="PF06722"/>
    </source>
</evidence>
<reference evidence="3" key="1">
    <citation type="submission" date="2016-07" db="EMBL/GenBank/DDBJ databases">
        <title>Frankia sp. NRRL B-16219 Genome sequencing.</title>
        <authorList>
            <person name="Ghodhbane-Gtari F."/>
            <person name="Swanson E."/>
            <person name="Gueddou A."/>
            <person name="Louati M."/>
            <person name="Nouioui I."/>
            <person name="Hezbri K."/>
            <person name="Abebe-Akele F."/>
            <person name="Simpson S."/>
            <person name="Morris K."/>
            <person name="Thomas K."/>
            <person name="Gtari M."/>
            <person name="Tisa L.S."/>
        </authorList>
    </citation>
    <scope>NUCLEOTIDE SEQUENCE [LARGE SCALE GENOMIC DNA]</scope>
    <source>
        <strain evidence="3">NRRL B-16219</strain>
    </source>
</reference>
<organism evidence="2 3">
    <name type="scientific">Parafrankia soli</name>
    <dbReference type="NCBI Taxonomy" id="2599596"/>
    <lineage>
        <taxon>Bacteria</taxon>
        <taxon>Bacillati</taxon>
        <taxon>Actinomycetota</taxon>
        <taxon>Actinomycetes</taxon>
        <taxon>Frankiales</taxon>
        <taxon>Frankiaceae</taxon>
        <taxon>Parafrankia</taxon>
    </lineage>
</organism>
<dbReference type="Gene3D" id="3.40.50.2000">
    <property type="entry name" value="Glycogen Phosphorylase B"/>
    <property type="match status" value="2"/>
</dbReference>
<dbReference type="EMBL" id="MAXA01000091">
    <property type="protein sequence ID" value="OHV39728.1"/>
    <property type="molecule type" value="Genomic_DNA"/>
</dbReference>
<dbReference type="GO" id="GO:0008194">
    <property type="term" value="F:UDP-glycosyltransferase activity"/>
    <property type="evidence" value="ECO:0007669"/>
    <property type="project" value="InterPro"/>
</dbReference>
<name>A0A1S1QYF9_9ACTN</name>
<dbReference type="AlphaFoldDB" id="A0A1S1QYF9"/>
<dbReference type="SUPFAM" id="SSF53756">
    <property type="entry name" value="UDP-Glycosyltransferase/glycogen phosphorylase"/>
    <property type="match status" value="1"/>
</dbReference>
<dbReference type="InterPro" id="IPR010610">
    <property type="entry name" value="EryCIII-like_C"/>
</dbReference>
<dbReference type="PANTHER" id="PTHR21015">
    <property type="entry name" value="UDP-N-ACETYLGLUCOSAMINE--N-ACETYLMURAMYL-(PENTAPEPTIDE) PYROPHOSPHORYL-UNDECAPRENOL N-ACETYLGLUCOSAMINE TRANSFERASE 1"/>
    <property type="match status" value="1"/>
</dbReference>
<keyword evidence="3" id="KW-1185">Reference proteome</keyword>
<protein>
    <recommendedName>
        <fullName evidence="1">Erythromycin biosynthesis protein CIII-like C-terminal domain-containing protein</fullName>
    </recommendedName>
</protein>
<dbReference type="GO" id="GO:0016758">
    <property type="term" value="F:hexosyltransferase activity"/>
    <property type="evidence" value="ECO:0007669"/>
    <property type="project" value="UniProtKB-ARBA"/>
</dbReference>
<dbReference type="PANTHER" id="PTHR21015:SF22">
    <property type="entry name" value="GLYCOSYLTRANSFERASE"/>
    <property type="match status" value="1"/>
</dbReference>
<gene>
    <name evidence="2" type="ORF">BBK14_13750</name>
</gene>
<dbReference type="RefSeq" id="WP_071061134.1">
    <property type="nucleotide sequence ID" value="NZ_MAXA01000091.1"/>
</dbReference>
<evidence type="ECO:0000313" key="3">
    <source>
        <dbReference type="Proteomes" id="UP000179769"/>
    </source>
</evidence>
<proteinExistence type="predicted"/>
<evidence type="ECO:0000313" key="2">
    <source>
        <dbReference type="EMBL" id="OHV39728.1"/>
    </source>
</evidence>
<dbReference type="OrthoDB" id="5488434at2"/>